<comment type="pathway">
    <text evidence="1">Phospholipid metabolism; CDP-diacylglycerol biosynthesis; CDP-diacylglycerol from sn-glycerol 3-phosphate: step 2/3.</text>
</comment>
<evidence type="ECO:0000256" key="3">
    <source>
        <dbReference type="ARBA" id="ARBA00022679"/>
    </source>
</evidence>
<keyword evidence="6" id="KW-0472">Membrane</keyword>
<evidence type="ECO:0000256" key="4">
    <source>
        <dbReference type="ARBA" id="ARBA00023315"/>
    </source>
</evidence>
<dbReference type="SUPFAM" id="SSF69593">
    <property type="entry name" value="Glycerol-3-phosphate (1)-acyltransferase"/>
    <property type="match status" value="1"/>
</dbReference>
<evidence type="ECO:0000313" key="8">
    <source>
        <dbReference type="Proteomes" id="UP000504612"/>
    </source>
</evidence>
<dbReference type="GO" id="GO:0003841">
    <property type="term" value="F:1-acylglycerol-3-phosphate O-acyltransferase activity"/>
    <property type="evidence" value="ECO:0007669"/>
    <property type="project" value="UniProtKB-EC"/>
</dbReference>
<dbReference type="GO" id="GO:0005783">
    <property type="term" value="C:endoplasmic reticulum"/>
    <property type="evidence" value="ECO:0007669"/>
    <property type="project" value="TreeGrafter"/>
</dbReference>
<evidence type="ECO:0000256" key="2">
    <source>
        <dbReference type="ARBA" id="ARBA00013211"/>
    </source>
</evidence>
<evidence type="ECO:0000256" key="5">
    <source>
        <dbReference type="SAM" id="MobiDB-lite"/>
    </source>
</evidence>
<name>A0A6J1V6B6_9SAUR</name>
<organism evidence="8 9">
    <name type="scientific">Notechis scutatus</name>
    <name type="common">mainland tiger snake</name>
    <dbReference type="NCBI Taxonomy" id="8663"/>
    <lineage>
        <taxon>Eukaryota</taxon>
        <taxon>Metazoa</taxon>
        <taxon>Chordata</taxon>
        <taxon>Craniata</taxon>
        <taxon>Vertebrata</taxon>
        <taxon>Euteleostomi</taxon>
        <taxon>Lepidosauria</taxon>
        <taxon>Squamata</taxon>
        <taxon>Bifurcata</taxon>
        <taxon>Unidentata</taxon>
        <taxon>Episquamata</taxon>
        <taxon>Toxicofera</taxon>
        <taxon>Serpentes</taxon>
        <taxon>Colubroidea</taxon>
        <taxon>Elapidae</taxon>
        <taxon>Hydrophiinae</taxon>
        <taxon>Notechis</taxon>
    </lineage>
</organism>
<dbReference type="CDD" id="cd07989">
    <property type="entry name" value="LPLAT_AGPAT-like"/>
    <property type="match status" value="1"/>
</dbReference>
<dbReference type="PANTHER" id="PTHR10434">
    <property type="entry name" value="1-ACYL-SN-GLYCEROL-3-PHOSPHATE ACYLTRANSFERASE"/>
    <property type="match status" value="1"/>
</dbReference>
<keyword evidence="3" id="KW-0808">Transferase</keyword>
<dbReference type="SMART" id="SM00563">
    <property type="entry name" value="PlsC"/>
    <property type="match status" value="1"/>
</dbReference>
<feature type="transmembrane region" description="Helical" evidence="6">
    <location>
        <begin position="29"/>
        <end position="51"/>
    </location>
</feature>
<accession>A0A6J1V6B6</accession>
<keyword evidence="8" id="KW-1185">Reference proteome</keyword>
<dbReference type="InterPro" id="IPR002123">
    <property type="entry name" value="Plipid/glycerol_acylTrfase"/>
</dbReference>
<keyword evidence="4" id="KW-0012">Acyltransferase</keyword>
<feature type="transmembrane region" description="Helical" evidence="6">
    <location>
        <begin position="124"/>
        <end position="142"/>
    </location>
</feature>
<feature type="domain" description="Phospholipid/glycerol acyltransferase" evidence="7">
    <location>
        <begin position="93"/>
        <end position="208"/>
    </location>
</feature>
<dbReference type="AlphaFoldDB" id="A0A6J1V6B6"/>
<proteinExistence type="predicted"/>
<keyword evidence="6" id="KW-0812">Transmembrane</keyword>
<feature type="region of interest" description="Disordered" evidence="5">
    <location>
        <begin position="259"/>
        <end position="281"/>
    </location>
</feature>
<dbReference type="GeneID" id="113422229"/>
<dbReference type="GO" id="GO:0006654">
    <property type="term" value="P:phosphatidic acid biosynthetic process"/>
    <property type="evidence" value="ECO:0007669"/>
    <property type="project" value="TreeGrafter"/>
</dbReference>
<dbReference type="RefSeq" id="XP_026538821.1">
    <property type="nucleotide sequence ID" value="XM_026683036.1"/>
</dbReference>
<keyword evidence="6" id="KW-1133">Transmembrane helix</keyword>
<reference evidence="9" key="1">
    <citation type="submission" date="2025-08" db="UniProtKB">
        <authorList>
            <consortium name="RefSeq"/>
        </authorList>
    </citation>
    <scope>IDENTIFICATION</scope>
</reference>
<evidence type="ECO:0000313" key="9">
    <source>
        <dbReference type="RefSeq" id="XP_026538821.1"/>
    </source>
</evidence>
<feature type="transmembrane region" description="Helical" evidence="6">
    <location>
        <begin position="5"/>
        <end position="23"/>
    </location>
</feature>
<evidence type="ECO:0000259" key="7">
    <source>
        <dbReference type="SMART" id="SM00563"/>
    </source>
</evidence>
<feature type="compositionally biased region" description="Basic and acidic residues" evidence="5">
    <location>
        <begin position="269"/>
        <end position="281"/>
    </location>
</feature>
<protein>
    <recommendedName>
        <fullName evidence="2">1-acylglycerol-3-phosphate O-acyltransferase</fullName>
        <ecNumber evidence="2">2.3.1.51</ecNumber>
    </recommendedName>
</protein>
<dbReference type="EC" id="2.3.1.51" evidence="2"/>
<evidence type="ECO:0000256" key="1">
    <source>
        <dbReference type="ARBA" id="ARBA00004728"/>
    </source>
</evidence>
<dbReference type="Proteomes" id="UP000504612">
    <property type="component" value="Unplaced"/>
</dbReference>
<gene>
    <name evidence="9" type="primary">LOC113422229</name>
</gene>
<sequence>MAQSLFLVNIFLFFLAVLLLYHFSNIFRYYFKICVLKVWMLEWSFFLLPVLALRGRNVANMRVLRFIMLPLKHFYGIKINVQGVTNLNLKGPYVVISNLQCSMDLLGIFQVLPKRCTLFVKKEVLYMLTVGVVLWLCGFIFIDHKKEAEAVEIISATEDTMLRDNLRIWVFSEGHRTGESTLEPLQKEAVYLAVKAQVPIIPVVMSSYKPFFNMKTNKFISGDITIKILSPVKTQGLRLGDIPDLTDRVWGTILSNFHELSGEPGEEPSVGKEDSKQAPNY</sequence>
<dbReference type="Pfam" id="PF01553">
    <property type="entry name" value="Acyltransferase"/>
    <property type="match status" value="1"/>
</dbReference>
<evidence type="ECO:0000256" key="6">
    <source>
        <dbReference type="SAM" id="Phobius"/>
    </source>
</evidence>
<dbReference type="PANTHER" id="PTHR10434:SF65">
    <property type="entry name" value="1-ACYL-SN-GLYCEROL-3-PHOSPHATE ACYLTRANSFERASE ALPHA"/>
    <property type="match status" value="1"/>
</dbReference>
<dbReference type="KEGG" id="nss:113422229"/>